<dbReference type="OrthoDB" id="9788208at2"/>
<evidence type="ECO:0000313" key="2">
    <source>
        <dbReference type="Proteomes" id="UP000474104"/>
    </source>
</evidence>
<dbReference type="Proteomes" id="UP000474104">
    <property type="component" value="Unassembled WGS sequence"/>
</dbReference>
<sequence>MKFDYSSYIGLLKSIKDKGYHFGKYGENYADKEVLLRHDIDLSLEKAYDIANLERNCDNSIMATYFIMLSSDSYNIFSRKSVGLIDQIISKGNDIGLHFDETKYFENDSWNEKAIIEKILYEKELLEKMVGIEVKTVSMHRPSKKMLDANLCLPNMINTYCSEYFKEWKYISDSYHRWREDVESVVRSDLSCKIQILVHPFWYANIARTRNESFQLFIDEGREFRYKLIEDNLLPPGVTLKESMNNDPEGNIL</sequence>
<evidence type="ECO:0000313" key="1">
    <source>
        <dbReference type="EMBL" id="NDO68151.1"/>
    </source>
</evidence>
<dbReference type="EMBL" id="VIRB01000036">
    <property type="protein sequence ID" value="NDO68151.1"/>
    <property type="molecule type" value="Genomic_DNA"/>
</dbReference>
<protein>
    <submittedName>
        <fullName evidence="1">Uncharacterized protein</fullName>
    </submittedName>
</protein>
<dbReference type="RefSeq" id="WP_004070307.1">
    <property type="nucleotide sequence ID" value="NZ_VIRB01000036.1"/>
</dbReference>
<accession>A0A9X5CBF3</accession>
<name>A0A9X5CBF3_9FIRM</name>
<organism evidence="1 2">
    <name type="scientific">Schaedlerella arabinosiphila</name>
    <dbReference type="NCBI Taxonomy" id="2044587"/>
    <lineage>
        <taxon>Bacteria</taxon>
        <taxon>Bacillati</taxon>
        <taxon>Bacillota</taxon>
        <taxon>Clostridia</taxon>
        <taxon>Lachnospirales</taxon>
        <taxon>Lachnospiraceae</taxon>
        <taxon>Schaedlerella</taxon>
    </lineage>
</organism>
<dbReference type="AlphaFoldDB" id="A0A9X5CBF3"/>
<comment type="caution">
    <text evidence="1">The sequence shown here is derived from an EMBL/GenBank/DDBJ whole genome shotgun (WGS) entry which is preliminary data.</text>
</comment>
<reference evidence="1 2" key="1">
    <citation type="submission" date="2019-07" db="EMBL/GenBank/DDBJ databases">
        <title>Draft genome sequences of 15 bacterial species constituting the stable defined intestinal microbiota of the GM15 gnotobiotic mouse model.</title>
        <authorList>
            <person name="Elie C."/>
            <person name="Mathieu A."/>
            <person name="Saliou A."/>
            <person name="Darnaud M."/>
            <person name="Leulier F."/>
            <person name="Tamellini A."/>
        </authorList>
    </citation>
    <scope>NUCLEOTIDE SEQUENCE [LARGE SCALE GENOMIC DNA]</scope>
    <source>
        <strain evidence="2">ASF 502</strain>
    </source>
</reference>
<proteinExistence type="predicted"/>
<gene>
    <name evidence="1" type="ORF">FMM80_05270</name>
</gene>